<reference evidence="1 2" key="1">
    <citation type="journal article" date="2021" name="Hortic Res">
        <title>High-quality reference genome and annotation aids understanding of berry development for evergreen blueberry (Vaccinium darrowii).</title>
        <authorList>
            <person name="Yu J."/>
            <person name="Hulse-Kemp A.M."/>
            <person name="Babiker E."/>
            <person name="Staton M."/>
        </authorList>
    </citation>
    <scope>NUCLEOTIDE SEQUENCE [LARGE SCALE GENOMIC DNA]</scope>
    <source>
        <strain evidence="2">cv. NJ 8807/NJ 8810</strain>
        <tissue evidence="1">Young leaf</tissue>
    </source>
</reference>
<dbReference type="Proteomes" id="UP000828048">
    <property type="component" value="Chromosome 11"/>
</dbReference>
<evidence type="ECO:0000313" key="1">
    <source>
        <dbReference type="EMBL" id="KAH7853805.1"/>
    </source>
</evidence>
<protein>
    <submittedName>
        <fullName evidence="1">Uncharacterized protein</fullName>
    </submittedName>
</protein>
<sequence>MTLTGALNEPLLFLLLLFSVTCHGIQNKQFINSCGDIGISFPFQLQGHPSHTCNDQNFTLSCDKNNRTVLQLLSGKYYVKSIDYSSHSIRLVDERIQANDICPSFPLSSLALPNSFYPPYSPYMSTSSVVFLRCEKPVQSPNYINKTAYCNTTRDDAGNGYHSYVVAGDVRVRDVADSCAAEVLYMSSSRLIRERGSDLSPLDFNRELGYGFEASWYFGCHRCKEMASCFGDSVNVADVCLCLSSIEYYLIS</sequence>
<organism evidence="1 2">
    <name type="scientific">Vaccinium darrowii</name>
    <dbReference type="NCBI Taxonomy" id="229202"/>
    <lineage>
        <taxon>Eukaryota</taxon>
        <taxon>Viridiplantae</taxon>
        <taxon>Streptophyta</taxon>
        <taxon>Embryophyta</taxon>
        <taxon>Tracheophyta</taxon>
        <taxon>Spermatophyta</taxon>
        <taxon>Magnoliopsida</taxon>
        <taxon>eudicotyledons</taxon>
        <taxon>Gunneridae</taxon>
        <taxon>Pentapetalae</taxon>
        <taxon>asterids</taxon>
        <taxon>Ericales</taxon>
        <taxon>Ericaceae</taxon>
        <taxon>Vaccinioideae</taxon>
        <taxon>Vaccinieae</taxon>
        <taxon>Vaccinium</taxon>
    </lineage>
</organism>
<name>A0ACB7YJX7_9ERIC</name>
<gene>
    <name evidence="1" type="ORF">Vadar_006787</name>
</gene>
<proteinExistence type="predicted"/>
<accession>A0ACB7YJX7</accession>
<evidence type="ECO:0000313" key="2">
    <source>
        <dbReference type="Proteomes" id="UP000828048"/>
    </source>
</evidence>
<comment type="caution">
    <text evidence="1">The sequence shown here is derived from an EMBL/GenBank/DDBJ whole genome shotgun (WGS) entry which is preliminary data.</text>
</comment>
<keyword evidence="2" id="KW-1185">Reference proteome</keyword>
<dbReference type="EMBL" id="CM037161">
    <property type="protein sequence ID" value="KAH7853805.1"/>
    <property type="molecule type" value="Genomic_DNA"/>
</dbReference>